<dbReference type="EMBL" id="AP025523">
    <property type="protein sequence ID" value="BDE05037.1"/>
    <property type="molecule type" value="Genomic_DNA"/>
</dbReference>
<dbReference type="KEGG" id="vab:WPS_03130"/>
<keyword evidence="1" id="KW-1133">Transmembrane helix</keyword>
<evidence type="ECO:0000256" key="1">
    <source>
        <dbReference type="SAM" id="Phobius"/>
    </source>
</evidence>
<keyword evidence="3" id="KW-1185">Reference proteome</keyword>
<feature type="transmembrane region" description="Helical" evidence="1">
    <location>
        <begin position="330"/>
        <end position="351"/>
    </location>
</feature>
<name>A0AAN2C8Y5_UNVUL</name>
<sequence>MTQSRRTVVGVGMTLLVGILLSIAAYSFAVDATGGCRIDRSKHVRWDVVPFAQRVQIALGIGNSATPPYAVAVNDPEVPAGTIGVELVRMRSGPMAGKLDSLAVAAVLFAAFGLFILWWGRDMPSLWLGLFCAAYAPGLSAFYGPLPEGAMLAAWTLANVLAYVAAFALYAMAESFALASVAQDGRVRQAILVARGVVIAGLGIGLLGTLDETFAPIVDRVDAPALVHWLHAAGNDFSEIAVKLIAPVVLLAVAWRLARDPDERQKNAIIFATVVTALSGVALSLMTELGRGASPGFETSWFTLLAIPIGFIITIPTYKVVDVQVVVKRILIVATMTAIVGAAIAGSELLVERWADPMLQRWAAHGTAAAEPAPRPHSGWEVALQFGVAFVIVLTFGSVHHWLEETFKRIIFAKRDRGIADLHAFASRRAGVITLRASVIAQALALVHDALCARAVAFYELRDAAFERADARGPAAAARIGIDDPVAVALRSDQERVDLRRLHGEPSALGREGFAFRLAVRGHVNAILFVGGRDSATDGAYEIDELEAVSDVARGVADALFSLRAAETAAFLGEVADGSISGARAAVRAAQLRDEGVDPALFTPRLPAEPPAAADETPAVAGRVRAVGRGTPHA</sequence>
<feature type="transmembrane region" description="Helical" evidence="1">
    <location>
        <begin position="101"/>
        <end position="119"/>
    </location>
</feature>
<organism evidence="2 3">
    <name type="scientific">Vulcanimicrobium alpinum</name>
    <dbReference type="NCBI Taxonomy" id="3016050"/>
    <lineage>
        <taxon>Bacteria</taxon>
        <taxon>Bacillati</taxon>
        <taxon>Vulcanimicrobiota</taxon>
        <taxon>Vulcanimicrobiia</taxon>
        <taxon>Vulcanimicrobiales</taxon>
        <taxon>Vulcanimicrobiaceae</taxon>
        <taxon>Vulcanimicrobium</taxon>
    </lineage>
</organism>
<feature type="transmembrane region" description="Helical" evidence="1">
    <location>
        <begin position="192"/>
        <end position="210"/>
    </location>
</feature>
<feature type="transmembrane region" description="Helical" evidence="1">
    <location>
        <begin position="269"/>
        <end position="287"/>
    </location>
</feature>
<reference evidence="2 3" key="1">
    <citation type="journal article" date="2022" name="ISME Commun">
        <title>Vulcanimicrobium alpinus gen. nov. sp. nov., the first cultivated representative of the candidate phylum 'Eremiobacterota', is a metabolically versatile aerobic anoxygenic phototroph.</title>
        <authorList>
            <person name="Yabe S."/>
            <person name="Muto K."/>
            <person name="Abe K."/>
            <person name="Yokota A."/>
            <person name="Staudigel H."/>
            <person name="Tebo B.M."/>
        </authorList>
    </citation>
    <scope>NUCLEOTIDE SEQUENCE [LARGE SCALE GENOMIC DNA]</scope>
    <source>
        <strain evidence="2 3">WC8-2</strain>
    </source>
</reference>
<feature type="transmembrane region" description="Helical" evidence="1">
    <location>
        <begin position="126"/>
        <end position="146"/>
    </location>
</feature>
<feature type="transmembrane region" description="Helical" evidence="1">
    <location>
        <begin position="299"/>
        <end position="318"/>
    </location>
</feature>
<dbReference type="AlphaFoldDB" id="A0AAN2C8Y5"/>
<feature type="transmembrane region" description="Helical" evidence="1">
    <location>
        <begin position="240"/>
        <end position="257"/>
    </location>
</feature>
<dbReference type="Proteomes" id="UP001317532">
    <property type="component" value="Chromosome"/>
</dbReference>
<keyword evidence="1" id="KW-0472">Membrane</keyword>
<keyword evidence="1" id="KW-0812">Transmembrane</keyword>
<feature type="transmembrane region" description="Helical" evidence="1">
    <location>
        <begin position="382"/>
        <end position="403"/>
    </location>
</feature>
<proteinExistence type="predicted"/>
<accession>A0AAN2C8Y5</accession>
<evidence type="ECO:0000313" key="2">
    <source>
        <dbReference type="EMBL" id="BDE05037.1"/>
    </source>
</evidence>
<gene>
    <name evidence="2" type="ORF">WPS_03130</name>
</gene>
<feature type="transmembrane region" description="Helical" evidence="1">
    <location>
        <begin position="152"/>
        <end position="171"/>
    </location>
</feature>
<evidence type="ECO:0000313" key="3">
    <source>
        <dbReference type="Proteomes" id="UP001317532"/>
    </source>
</evidence>
<feature type="transmembrane region" description="Helical" evidence="1">
    <location>
        <begin position="7"/>
        <end position="29"/>
    </location>
</feature>
<protein>
    <submittedName>
        <fullName evidence="2">Uncharacterized protein</fullName>
    </submittedName>
</protein>